<keyword evidence="3" id="KW-1185">Reference proteome</keyword>
<accession>A0ABY7SKX9</accession>
<dbReference type="PROSITE" id="PS51186">
    <property type="entry name" value="GNAT"/>
    <property type="match status" value="1"/>
</dbReference>
<dbReference type="EMBL" id="CP067136">
    <property type="protein sequence ID" value="WCR07555.1"/>
    <property type="molecule type" value="Genomic_DNA"/>
</dbReference>
<dbReference type="CDD" id="cd04301">
    <property type="entry name" value="NAT_SF"/>
    <property type="match status" value="1"/>
</dbReference>
<dbReference type="Proteomes" id="UP001219349">
    <property type="component" value="Chromosome"/>
</dbReference>
<name>A0ABY7SKX9_9RHOB</name>
<dbReference type="RefSeq" id="WP_271884632.1">
    <property type="nucleotide sequence ID" value="NZ_CP067136.1"/>
</dbReference>
<organism evidence="2 3">
    <name type="scientific">Paracoccus fistulariae</name>
    <dbReference type="NCBI Taxonomy" id="658446"/>
    <lineage>
        <taxon>Bacteria</taxon>
        <taxon>Pseudomonadati</taxon>
        <taxon>Pseudomonadota</taxon>
        <taxon>Alphaproteobacteria</taxon>
        <taxon>Rhodobacterales</taxon>
        <taxon>Paracoccaceae</taxon>
        <taxon>Paracoccus</taxon>
    </lineage>
</organism>
<dbReference type="InterPro" id="IPR000182">
    <property type="entry name" value="GNAT_dom"/>
</dbReference>
<dbReference type="InterPro" id="IPR052777">
    <property type="entry name" value="Acetyltransferase_Enz"/>
</dbReference>
<gene>
    <name evidence="2" type="ORF">JHX87_01495</name>
</gene>
<feature type="domain" description="N-acetyltransferase" evidence="1">
    <location>
        <begin position="4"/>
        <end position="158"/>
    </location>
</feature>
<evidence type="ECO:0000259" key="1">
    <source>
        <dbReference type="PROSITE" id="PS51186"/>
    </source>
</evidence>
<dbReference type="PANTHER" id="PTHR43305:SF1">
    <property type="entry name" value="FAMILY N-ACETYLTRANSFERASE, PUTATIVE (AFU_ORTHOLOGUE AFUA_2G01380)-RELATED"/>
    <property type="match status" value="1"/>
</dbReference>
<dbReference type="InterPro" id="IPR016181">
    <property type="entry name" value="Acyl_CoA_acyltransferase"/>
</dbReference>
<dbReference type="PANTHER" id="PTHR43305">
    <property type="entry name" value="FAMILY N-ACETYLTRANSFERASE, PUTATIVE (AFU_ORTHOLOGUE AFUA_2G01380)-RELATED"/>
    <property type="match status" value="1"/>
</dbReference>
<sequence>MTQHRIRPARFPDDADTIRALFREYADWLGKDLDFQGFEAELAGLPGKYAEPQGICLIAEDADGVALGCVAMRPLDAQTCEMKRLYLRPAARGLGLGRALSAAILEAAKSAGYQRMVLDTLTSLDSAIRIYERQGFQRIEAYYPNPLPDVIYLGLRLQP</sequence>
<dbReference type="Pfam" id="PF00583">
    <property type="entry name" value="Acetyltransf_1"/>
    <property type="match status" value="1"/>
</dbReference>
<evidence type="ECO:0000313" key="3">
    <source>
        <dbReference type="Proteomes" id="UP001219349"/>
    </source>
</evidence>
<reference evidence="2 3" key="1">
    <citation type="submission" date="2021-01" db="EMBL/GenBank/DDBJ databases">
        <title>Biogeographic distribution of Paracoccus.</title>
        <authorList>
            <person name="Hollensteiner J."/>
            <person name="Leineberger J."/>
            <person name="Brinkhoff T."/>
            <person name="Daniel R."/>
        </authorList>
    </citation>
    <scope>NUCLEOTIDE SEQUENCE [LARGE SCALE GENOMIC DNA]</scope>
    <source>
        <strain evidence="2 3">KCTC 22803</strain>
    </source>
</reference>
<dbReference type="SUPFAM" id="SSF55729">
    <property type="entry name" value="Acyl-CoA N-acyltransferases (Nat)"/>
    <property type="match status" value="1"/>
</dbReference>
<dbReference type="Gene3D" id="3.40.630.30">
    <property type="match status" value="1"/>
</dbReference>
<proteinExistence type="predicted"/>
<protein>
    <submittedName>
        <fullName evidence="2">GNAT family N-acetyltransferase</fullName>
    </submittedName>
</protein>
<evidence type="ECO:0000313" key="2">
    <source>
        <dbReference type="EMBL" id="WCR07555.1"/>
    </source>
</evidence>